<keyword evidence="2" id="KW-1185">Reference proteome</keyword>
<dbReference type="AlphaFoldDB" id="A0A445B5T3"/>
<name>A0A445B5T3_ARAHY</name>
<evidence type="ECO:0008006" key="3">
    <source>
        <dbReference type="Google" id="ProtNLM"/>
    </source>
</evidence>
<protein>
    <recommendedName>
        <fullName evidence="3">Ubiquitin-like protease family profile domain-containing protein</fullName>
    </recommendedName>
</protein>
<reference evidence="1 2" key="1">
    <citation type="submission" date="2019-01" db="EMBL/GenBank/DDBJ databases">
        <title>Sequencing of cultivated peanut Arachis hypogaea provides insights into genome evolution and oil improvement.</title>
        <authorList>
            <person name="Chen X."/>
        </authorList>
    </citation>
    <scope>NUCLEOTIDE SEQUENCE [LARGE SCALE GENOMIC DNA]</scope>
    <source>
        <strain evidence="2">cv. Fuhuasheng</strain>
        <tissue evidence="1">Leaves</tissue>
    </source>
</reference>
<evidence type="ECO:0000313" key="2">
    <source>
        <dbReference type="Proteomes" id="UP000289738"/>
    </source>
</evidence>
<evidence type="ECO:0000313" key="1">
    <source>
        <dbReference type="EMBL" id="RYR34028.1"/>
    </source>
</evidence>
<proteinExistence type="predicted"/>
<dbReference type="Proteomes" id="UP000289738">
    <property type="component" value="Chromosome A10"/>
</dbReference>
<accession>A0A445B5T3</accession>
<gene>
    <name evidence="1" type="ORF">Ahy_A10g048740</name>
</gene>
<dbReference type="EMBL" id="SDMP01000010">
    <property type="protein sequence ID" value="RYR34028.1"/>
    <property type="molecule type" value="Genomic_DNA"/>
</dbReference>
<organism evidence="1 2">
    <name type="scientific">Arachis hypogaea</name>
    <name type="common">Peanut</name>
    <dbReference type="NCBI Taxonomy" id="3818"/>
    <lineage>
        <taxon>Eukaryota</taxon>
        <taxon>Viridiplantae</taxon>
        <taxon>Streptophyta</taxon>
        <taxon>Embryophyta</taxon>
        <taxon>Tracheophyta</taxon>
        <taxon>Spermatophyta</taxon>
        <taxon>Magnoliopsida</taxon>
        <taxon>eudicotyledons</taxon>
        <taxon>Gunneridae</taxon>
        <taxon>Pentapetalae</taxon>
        <taxon>rosids</taxon>
        <taxon>fabids</taxon>
        <taxon>Fabales</taxon>
        <taxon>Fabaceae</taxon>
        <taxon>Papilionoideae</taxon>
        <taxon>50 kb inversion clade</taxon>
        <taxon>dalbergioids sensu lato</taxon>
        <taxon>Dalbergieae</taxon>
        <taxon>Pterocarpus clade</taxon>
        <taxon>Arachis</taxon>
    </lineage>
</organism>
<sequence>MDKKKLASHPFSYMISRIRVFAGGQPLTNKDDEIEVPYVNIVRQHISFDCAIYVMKWLEVKVDHFKVEYASLILFDEINRLRDRSIQESEVIRLSKPSVALLSPYCELYSEDIDSE</sequence>
<comment type="caution">
    <text evidence="1">The sequence shown here is derived from an EMBL/GenBank/DDBJ whole genome shotgun (WGS) entry which is preliminary data.</text>
</comment>